<protein>
    <submittedName>
        <fullName evidence="2">Uncharacterized protein</fullName>
    </submittedName>
</protein>
<dbReference type="EMBL" id="MN740109">
    <property type="protein sequence ID" value="QHT88118.1"/>
    <property type="molecule type" value="Genomic_DNA"/>
</dbReference>
<organism evidence="2">
    <name type="scientific">viral metagenome</name>
    <dbReference type="NCBI Taxonomy" id="1070528"/>
    <lineage>
        <taxon>unclassified sequences</taxon>
        <taxon>metagenomes</taxon>
        <taxon>organismal metagenomes</taxon>
    </lineage>
</organism>
<sequence>MSTQISKKISKQNQLHNVETYNVDNVFFGEPDAYSIPGPTPINFHRINIYTKNQDDNGKLTGSVGDLILKFHKMFSFGVSANKSQDEKSVANHSVSLCMWSKEGVSENEFKATELLENLIKKCKEKILSVKKELKKPKMEMSDLKKLDKLLYWKEDDDGNRVPGVGPIFTPKLIEYKETKDKSGNIKPHQIATIFYLEDEVDEEGNPVEVSPLEFLSDKSNKKYCFVTPAVKIDNIFIGGTAITIQCKIYEADIANVQLGQQRLLHPTPVKSSKSQVSHEENVQKTQPQSKQQVSDDEEEEEDDEDEDNEL</sequence>
<feature type="compositionally biased region" description="Acidic residues" evidence="1">
    <location>
        <begin position="295"/>
        <end position="311"/>
    </location>
</feature>
<feature type="region of interest" description="Disordered" evidence="1">
    <location>
        <begin position="267"/>
        <end position="311"/>
    </location>
</feature>
<evidence type="ECO:0000256" key="1">
    <source>
        <dbReference type="SAM" id="MobiDB-lite"/>
    </source>
</evidence>
<proteinExistence type="predicted"/>
<dbReference type="InterPro" id="IPR024416">
    <property type="entry name" value="DUF2738"/>
</dbReference>
<dbReference type="AlphaFoldDB" id="A0A6C0I530"/>
<feature type="compositionally biased region" description="Polar residues" evidence="1">
    <location>
        <begin position="284"/>
        <end position="293"/>
    </location>
</feature>
<evidence type="ECO:0000313" key="2">
    <source>
        <dbReference type="EMBL" id="QHT88118.1"/>
    </source>
</evidence>
<dbReference type="Pfam" id="PF10927">
    <property type="entry name" value="DUF2738"/>
    <property type="match status" value="1"/>
</dbReference>
<name>A0A6C0I530_9ZZZZ</name>
<accession>A0A6C0I530</accession>
<reference evidence="2" key="1">
    <citation type="journal article" date="2020" name="Nature">
        <title>Giant virus diversity and host interactions through global metagenomics.</title>
        <authorList>
            <person name="Schulz F."/>
            <person name="Roux S."/>
            <person name="Paez-Espino D."/>
            <person name="Jungbluth S."/>
            <person name="Walsh D.A."/>
            <person name="Denef V.J."/>
            <person name="McMahon K.D."/>
            <person name="Konstantinidis K.T."/>
            <person name="Eloe-Fadrosh E.A."/>
            <person name="Kyrpides N.C."/>
            <person name="Woyke T."/>
        </authorList>
    </citation>
    <scope>NUCLEOTIDE SEQUENCE</scope>
    <source>
        <strain evidence="2">GVMAG-M-3300023184-24</strain>
    </source>
</reference>